<keyword evidence="4" id="KW-1185">Reference proteome</keyword>
<dbReference type="EMBL" id="VJMG01000027">
    <property type="protein sequence ID" value="TRL38908.1"/>
    <property type="molecule type" value="Genomic_DNA"/>
</dbReference>
<keyword evidence="2" id="KW-0472">Membrane</keyword>
<feature type="transmembrane region" description="Helical" evidence="2">
    <location>
        <begin position="137"/>
        <end position="154"/>
    </location>
</feature>
<feature type="transmembrane region" description="Helical" evidence="2">
    <location>
        <begin position="782"/>
        <end position="806"/>
    </location>
</feature>
<dbReference type="PIRSF" id="PIRSF035905">
    <property type="entry name" value="UCP035905_mp"/>
    <property type="match status" value="1"/>
</dbReference>
<dbReference type="AlphaFoldDB" id="A0A549TAJ7"/>
<dbReference type="InterPro" id="IPR019286">
    <property type="entry name" value="DUF2339_TM"/>
</dbReference>
<feature type="transmembrane region" description="Helical" evidence="2">
    <location>
        <begin position="850"/>
        <end position="868"/>
    </location>
</feature>
<feature type="transmembrane region" description="Helical" evidence="2">
    <location>
        <begin position="650"/>
        <end position="670"/>
    </location>
</feature>
<comment type="caution">
    <text evidence="3">The sequence shown here is derived from an EMBL/GenBank/DDBJ whole genome shotgun (WGS) entry which is preliminary data.</text>
</comment>
<feature type="transmembrane region" description="Helical" evidence="2">
    <location>
        <begin position="690"/>
        <end position="708"/>
    </location>
</feature>
<evidence type="ECO:0000313" key="4">
    <source>
        <dbReference type="Proteomes" id="UP000316801"/>
    </source>
</evidence>
<feature type="transmembrane region" description="Helical" evidence="2">
    <location>
        <begin position="874"/>
        <end position="894"/>
    </location>
</feature>
<gene>
    <name evidence="3" type="ORF">FNA46_11260</name>
</gene>
<feature type="transmembrane region" description="Helical" evidence="2">
    <location>
        <begin position="510"/>
        <end position="527"/>
    </location>
</feature>
<feature type="transmembrane region" description="Helical" evidence="2">
    <location>
        <begin position="285"/>
        <end position="302"/>
    </location>
</feature>
<organism evidence="3 4">
    <name type="scientific">Rhizobium straminoryzae</name>
    <dbReference type="NCBI Taxonomy" id="1387186"/>
    <lineage>
        <taxon>Bacteria</taxon>
        <taxon>Pseudomonadati</taxon>
        <taxon>Pseudomonadota</taxon>
        <taxon>Alphaproteobacteria</taxon>
        <taxon>Hyphomicrobiales</taxon>
        <taxon>Rhizobiaceae</taxon>
        <taxon>Rhizobium/Agrobacterium group</taxon>
        <taxon>Rhizobium</taxon>
    </lineage>
</organism>
<dbReference type="PANTHER" id="PTHR38434">
    <property type="entry name" value="BLL2549 PROTEIN"/>
    <property type="match status" value="1"/>
</dbReference>
<feature type="transmembrane region" description="Helical" evidence="2">
    <location>
        <begin position="409"/>
        <end position="427"/>
    </location>
</feature>
<feature type="transmembrane region" description="Helical" evidence="2">
    <location>
        <begin position="826"/>
        <end position="843"/>
    </location>
</feature>
<feature type="compositionally biased region" description="Basic and acidic residues" evidence="1">
    <location>
        <begin position="74"/>
        <end position="83"/>
    </location>
</feature>
<dbReference type="Pfam" id="PF10101">
    <property type="entry name" value="DUF2339"/>
    <property type="match status" value="1"/>
</dbReference>
<sequence length="914" mass="95387">MIELFLLLLPVVLLIAHRRLSARVRLLEQRIDVLTRQLAEAGTPAPQTALETKEAAAETENETDGPAATPPVEEAARAAHSEPDEAEGEEPTPFAARETFESRFGARWSVWVGGLALALGGIFLVRYSIDAGLLGPGARLVLASLFGLGLGLAGEVLRRRVLPHIAPASATAADATRRRNDAMIPGALTAAGCVTLIATVYTAYGLYGFIGETTAFALLALVSLGTLALSLLHGQALAGLGLAASLATPALVSSEAPRIDFLFGFLALVWLASTGAARLRRWHRLPVLSNLGLTGWVIAYVLNTDVLDPVPPGLALLVLVAGTAFLWPGRLLDTDAAEGEGTRDPWRRVGRLLARPPAGILLSAGLSVFLGLLTLTGSTGPSTAHPVLMLVAVAGALAGLGAGRRAGALPALFAALIAVTGTGLVALTDAATIPLPELGVPTPLLAAIGPTVPGALVLGAIFTLCGVLFIRRQGERDPDLAALWALLAAAVPVTLATVTFFTHGRLGGDGLYGLYGLALGAALLWSAERTSRMMARPPLARDLLVLGAFAALTFALHALTRGLTTTLSVAGLGFLFVLLTRHRPWRGLPWAMVAAAVVIGARIAWEPTVVGPDRLGTTPVFNALLAGYGIPAALLAASAWWLRHWPGRRALNVLQGLAALAGLLTASILVRHAMTGGTLDARVPTLGEQSLYTLLLIGLSGILMTLDLKSPSRSFRYGSMLAGVLAALNALFVHLVALNPALTNEDAGTWPVVNLLLPGYLLPAAAYAGLALHARGKRPQAYVALLSLTAAVLGFAWATLSVRWFWQGQHMGLWKGFTAGETYTYSVVWLIIGVGLLALGSRLDARRLRLASAGLVLMAVCKVFLIDMANLEGILRALSFIGLGAVLIGIGLFYQRILARSPGGQPAPPAGDPS</sequence>
<feature type="transmembrane region" description="Helical" evidence="2">
    <location>
        <begin position="539"/>
        <end position="556"/>
    </location>
</feature>
<dbReference type="Proteomes" id="UP000316801">
    <property type="component" value="Unassembled WGS sequence"/>
</dbReference>
<feature type="transmembrane region" description="Helical" evidence="2">
    <location>
        <begin position="314"/>
        <end position="332"/>
    </location>
</feature>
<keyword evidence="2" id="KW-0812">Transmembrane</keyword>
<feature type="transmembrane region" description="Helical" evidence="2">
    <location>
        <begin position="562"/>
        <end position="580"/>
    </location>
</feature>
<feature type="transmembrane region" description="Helical" evidence="2">
    <location>
        <begin position="587"/>
        <end position="605"/>
    </location>
</feature>
<name>A0A549TAJ7_9HYPH</name>
<keyword evidence="2" id="KW-1133">Transmembrane helix</keyword>
<feature type="transmembrane region" description="Helical" evidence="2">
    <location>
        <begin position="625"/>
        <end position="643"/>
    </location>
</feature>
<dbReference type="RefSeq" id="WP_143125294.1">
    <property type="nucleotide sequence ID" value="NZ_VJMG01000027.1"/>
</dbReference>
<feature type="region of interest" description="Disordered" evidence="1">
    <location>
        <begin position="42"/>
        <end position="92"/>
    </location>
</feature>
<feature type="transmembrane region" description="Helical" evidence="2">
    <location>
        <begin position="108"/>
        <end position="125"/>
    </location>
</feature>
<proteinExistence type="predicted"/>
<feature type="transmembrane region" description="Helical" evidence="2">
    <location>
        <begin position="182"/>
        <end position="204"/>
    </location>
</feature>
<feature type="transmembrane region" description="Helical" evidence="2">
    <location>
        <begin position="256"/>
        <end position="273"/>
    </location>
</feature>
<protein>
    <submittedName>
        <fullName evidence="3">DUF2339 domain-containing protein</fullName>
    </submittedName>
</protein>
<dbReference type="PANTHER" id="PTHR38434:SF1">
    <property type="entry name" value="BLL2549 PROTEIN"/>
    <property type="match status" value="1"/>
</dbReference>
<feature type="transmembrane region" description="Helical" evidence="2">
    <location>
        <begin position="750"/>
        <end position="770"/>
    </location>
</feature>
<evidence type="ECO:0000256" key="1">
    <source>
        <dbReference type="SAM" id="MobiDB-lite"/>
    </source>
</evidence>
<feature type="transmembrane region" description="Helical" evidence="2">
    <location>
        <begin position="482"/>
        <end position="504"/>
    </location>
</feature>
<feature type="transmembrane region" description="Helical" evidence="2">
    <location>
        <begin position="720"/>
        <end position="738"/>
    </location>
</feature>
<feature type="transmembrane region" description="Helical" evidence="2">
    <location>
        <begin position="216"/>
        <end position="236"/>
    </location>
</feature>
<feature type="transmembrane region" description="Helical" evidence="2">
    <location>
        <begin position="447"/>
        <end position="470"/>
    </location>
</feature>
<evidence type="ECO:0000256" key="2">
    <source>
        <dbReference type="SAM" id="Phobius"/>
    </source>
</evidence>
<accession>A0A549TAJ7</accession>
<reference evidence="3 4" key="1">
    <citation type="submission" date="2019-07" db="EMBL/GenBank/DDBJ databases">
        <title>Ln-dependent methylotrophs.</title>
        <authorList>
            <person name="Tani A."/>
        </authorList>
    </citation>
    <scope>NUCLEOTIDE SEQUENCE [LARGE SCALE GENOMIC DNA]</scope>
    <source>
        <strain evidence="3 4">SM12</strain>
    </source>
</reference>
<feature type="transmembrane region" description="Helical" evidence="2">
    <location>
        <begin position="352"/>
        <end position="372"/>
    </location>
</feature>
<evidence type="ECO:0000313" key="3">
    <source>
        <dbReference type="EMBL" id="TRL38908.1"/>
    </source>
</evidence>
<dbReference type="InterPro" id="IPR014600">
    <property type="entry name" value="UCP035905_mem"/>
</dbReference>
<feature type="transmembrane region" description="Helical" evidence="2">
    <location>
        <begin position="384"/>
        <end position="402"/>
    </location>
</feature>